<organism evidence="1 2">
    <name type="scientific">Persea americana</name>
    <name type="common">Avocado</name>
    <dbReference type="NCBI Taxonomy" id="3435"/>
    <lineage>
        <taxon>Eukaryota</taxon>
        <taxon>Viridiplantae</taxon>
        <taxon>Streptophyta</taxon>
        <taxon>Embryophyta</taxon>
        <taxon>Tracheophyta</taxon>
        <taxon>Spermatophyta</taxon>
        <taxon>Magnoliopsida</taxon>
        <taxon>Magnoliidae</taxon>
        <taxon>Laurales</taxon>
        <taxon>Lauraceae</taxon>
        <taxon>Persea</taxon>
    </lineage>
</organism>
<dbReference type="Proteomes" id="UP001234297">
    <property type="component" value="Chromosome 6"/>
</dbReference>
<evidence type="ECO:0000313" key="2">
    <source>
        <dbReference type="Proteomes" id="UP001234297"/>
    </source>
</evidence>
<sequence length="1025" mass="117237">MLKAFIIQRVLIGLKSLHKMAVHCGAITEGFKFLCVLLFRQIRYVKDLHENMTRLRNKMDALTSKTEDITIEVNNAKLHGKIHRNEVSNWLKEVKFIEEQVSNIEKKLKEQNKCWDGRMPNYYLRRKISKMSLKLTIQADELFANCNFENVAFEQQAVLGCTLPTTSIASKTTADETLEEIMDCILNTEMRIIGVHGMGGVGKTTIMMNINNRLMKTKDFDDIIWITVSKDVDMIKLQRKIANKLDLDLKEGEDDVDVAKAKIFSALERRQKFLLIFDDMWDDFPLDKVGIPYPSEENGCKIVLTTRDLRVCRAMGAHAVKAQVLSDEESWELFQRNAGDVVLSTDIEELAQAVTRECCYLPLAIITVGKAMCGVNDVRVWKNALKELQESNLEVNGMDDVFVQLKFSYTRLRNSELKSCFLYCSLYPEDYEIDSDELIEYWICEGIIDKRETIDDNMNKGHAILDELIKVSMLEVVRSEGDYKVFRMHDLIRDMAIRITRMEGPRSMINAGVQLKESPIEWPTDAERISLMGNDIKVLSGQPNCRSLLTLLLQRNPVEKIIPHSYFNHMCSLRVLDLSRTGINALPESVSNLKNLRALLLGSCEFLEEVPSLSNLEELRVLDISGTAIRELPPGMEAMVKLQLLNLDWTKELRVFPIGIIPHLSFLEELTMHGSIWKWSSMTTEGARIEDIVNSTRLANLEIDFTDLSSFLYHVKSGNWQMKKNFRLCVGSSMSPYHKPNFSVEINSCNLICEDNSLLLPYNTRWLYIYYCEIISLWNVMRSMNTSELCRCRLYSCEKMEFLMADEEPLLPNLKELQVEKMPELLALCKGIPSLDALKSLESLEVNRCHKLKYLLPARLLQQLGRLKSISVWGCSGMDEIVAEEEEMEKGRNEDRSSMTMTLSQLQTLRILKLPNLKSISSRRSQTDKSMDRGQGMVGYLGVGLGPSTNQGPLPITSSIQTCAPVKDSSSQLFAKCMPVRRDDTSIRTRSEFASTEDHTRIIERSQEKTLILIYGVRTEDLYTV</sequence>
<name>A0ACC2L563_PERAE</name>
<accession>A0ACC2L563</accession>
<protein>
    <submittedName>
        <fullName evidence="1">Uncharacterized protein</fullName>
    </submittedName>
</protein>
<dbReference type="EMBL" id="CM056814">
    <property type="protein sequence ID" value="KAJ8628465.1"/>
    <property type="molecule type" value="Genomic_DNA"/>
</dbReference>
<keyword evidence="2" id="KW-1185">Reference proteome</keyword>
<gene>
    <name evidence="1" type="ORF">MRB53_021772</name>
</gene>
<comment type="caution">
    <text evidence="1">The sequence shown here is derived from an EMBL/GenBank/DDBJ whole genome shotgun (WGS) entry which is preliminary data.</text>
</comment>
<reference evidence="1 2" key="1">
    <citation type="journal article" date="2022" name="Hortic Res">
        <title>A haplotype resolved chromosomal level avocado genome allows analysis of novel avocado genes.</title>
        <authorList>
            <person name="Nath O."/>
            <person name="Fletcher S.J."/>
            <person name="Hayward A."/>
            <person name="Shaw L.M."/>
            <person name="Masouleh A.K."/>
            <person name="Furtado A."/>
            <person name="Henry R.J."/>
            <person name="Mitter N."/>
        </authorList>
    </citation>
    <scope>NUCLEOTIDE SEQUENCE [LARGE SCALE GENOMIC DNA]</scope>
    <source>
        <strain evidence="2">cv. Hass</strain>
    </source>
</reference>
<evidence type="ECO:0000313" key="1">
    <source>
        <dbReference type="EMBL" id="KAJ8628465.1"/>
    </source>
</evidence>
<proteinExistence type="predicted"/>